<dbReference type="SUPFAM" id="SSF54197">
    <property type="entry name" value="HIT-like"/>
    <property type="match status" value="1"/>
</dbReference>
<dbReference type="InParanoid" id="A0A0U5JBE6"/>
<keyword evidence="4" id="KW-1185">Reference proteome</keyword>
<evidence type="ECO:0000259" key="2">
    <source>
        <dbReference type="PROSITE" id="PS51084"/>
    </source>
</evidence>
<name>A0A0U5JBE6_9BACT</name>
<evidence type="ECO:0000313" key="4">
    <source>
        <dbReference type="Proteomes" id="UP000069902"/>
    </source>
</evidence>
<dbReference type="EMBL" id="LN879502">
    <property type="protein sequence ID" value="CUI16138.1"/>
    <property type="molecule type" value="Genomic_DNA"/>
</dbReference>
<gene>
    <name evidence="3" type="ORF">PNK_0510</name>
</gene>
<feature type="domain" description="HIT" evidence="2">
    <location>
        <begin position="16"/>
        <end position="120"/>
    </location>
</feature>
<reference evidence="4" key="1">
    <citation type="submission" date="2015-09" db="EMBL/GenBank/DDBJ databases">
        <authorList>
            <person name="Bertelli C."/>
        </authorList>
    </citation>
    <scope>NUCLEOTIDE SEQUENCE [LARGE SCALE GENOMIC DNA]</scope>
    <source>
        <strain evidence="4">KNic</strain>
    </source>
</reference>
<dbReference type="RefSeq" id="WP_032125095.1">
    <property type="nucleotide sequence ID" value="NZ_LN879502.1"/>
</dbReference>
<dbReference type="PROSITE" id="PS51084">
    <property type="entry name" value="HIT_2"/>
    <property type="match status" value="1"/>
</dbReference>
<dbReference type="PATRIC" id="fig|389348.3.peg.562"/>
<dbReference type="InterPro" id="IPR036265">
    <property type="entry name" value="HIT-like_sf"/>
</dbReference>
<proteinExistence type="predicted"/>
<dbReference type="KEGG" id="pnl:PNK_0510"/>
<dbReference type="Pfam" id="PF04677">
    <property type="entry name" value="CwfJ_C_1"/>
    <property type="match status" value="1"/>
</dbReference>
<comment type="caution">
    <text evidence="1">Lacks conserved residue(s) required for the propagation of feature annotation.</text>
</comment>
<dbReference type="Proteomes" id="UP000069902">
    <property type="component" value="Chromosome cPNK"/>
</dbReference>
<dbReference type="InterPro" id="IPR011146">
    <property type="entry name" value="HIT-like"/>
</dbReference>
<evidence type="ECO:0000256" key="1">
    <source>
        <dbReference type="PROSITE-ProRule" id="PRU00464"/>
    </source>
</evidence>
<protein>
    <recommendedName>
        <fullName evidence="2">HIT domain-containing protein</fullName>
    </recommendedName>
</protein>
<dbReference type="STRING" id="389348.PNK_0510"/>
<dbReference type="InterPro" id="IPR006768">
    <property type="entry name" value="Cwf19-like_C_dom-1"/>
</dbReference>
<dbReference type="AlphaFoldDB" id="A0A0U5JBE6"/>
<dbReference type="Gene3D" id="3.30.428.10">
    <property type="entry name" value="HIT-like"/>
    <property type="match status" value="1"/>
</dbReference>
<evidence type="ECO:0000313" key="3">
    <source>
        <dbReference type="EMBL" id="CUI16138.1"/>
    </source>
</evidence>
<sequence length="158" mass="18504">MNIGNAPLLPNCPFCASSPLGERVTNRQILFGTRYWKVLFDHKPLTKGHLIVVPNEHRDTRFDLTAEECENLHEVQLRIKDVFQHVFGYCSNLQYEKNGLGIPHFQIHILPTSSKLHLLWLQIKLFIRTFPFPLWSLSDQRIEQLRREFTPPAEGIQF</sequence>
<accession>A0A0U5JBE6</accession>
<organism evidence="3 4">
    <name type="scientific">Candidatus Protochlamydia naegleriophila</name>
    <dbReference type="NCBI Taxonomy" id="389348"/>
    <lineage>
        <taxon>Bacteria</taxon>
        <taxon>Pseudomonadati</taxon>
        <taxon>Chlamydiota</taxon>
        <taxon>Chlamydiia</taxon>
        <taxon>Parachlamydiales</taxon>
        <taxon>Parachlamydiaceae</taxon>
        <taxon>Candidatus Protochlamydia</taxon>
    </lineage>
</organism>
<dbReference type="GO" id="GO:0003824">
    <property type="term" value="F:catalytic activity"/>
    <property type="evidence" value="ECO:0007669"/>
    <property type="project" value="InterPro"/>
</dbReference>